<keyword evidence="2" id="KW-1185">Reference proteome</keyword>
<proteinExistence type="predicted"/>
<evidence type="ECO:0000313" key="2">
    <source>
        <dbReference type="Proteomes" id="UP000572817"/>
    </source>
</evidence>
<organism evidence="1 2">
    <name type="scientific">Botryosphaeria dothidea</name>
    <dbReference type="NCBI Taxonomy" id="55169"/>
    <lineage>
        <taxon>Eukaryota</taxon>
        <taxon>Fungi</taxon>
        <taxon>Dikarya</taxon>
        <taxon>Ascomycota</taxon>
        <taxon>Pezizomycotina</taxon>
        <taxon>Dothideomycetes</taxon>
        <taxon>Dothideomycetes incertae sedis</taxon>
        <taxon>Botryosphaeriales</taxon>
        <taxon>Botryosphaeriaceae</taxon>
        <taxon>Botryosphaeria</taxon>
    </lineage>
</organism>
<protein>
    <submittedName>
        <fullName evidence="1">Uncharacterized protein</fullName>
    </submittedName>
</protein>
<comment type="caution">
    <text evidence="1">The sequence shown here is derived from an EMBL/GenBank/DDBJ whole genome shotgun (WGS) entry which is preliminary data.</text>
</comment>
<name>A0A8H4J0P9_9PEZI</name>
<reference evidence="1" key="1">
    <citation type="submission" date="2020-04" db="EMBL/GenBank/DDBJ databases">
        <title>Genome Assembly and Annotation of Botryosphaeria dothidea sdau 11-99, a Latent Pathogen of Apple Fruit Ring Rot in China.</title>
        <authorList>
            <person name="Yu C."/>
            <person name="Diao Y."/>
            <person name="Lu Q."/>
            <person name="Zhao J."/>
            <person name="Cui S."/>
            <person name="Peng C."/>
            <person name="He B."/>
            <person name="Liu H."/>
        </authorList>
    </citation>
    <scope>NUCLEOTIDE SEQUENCE [LARGE SCALE GENOMIC DNA]</scope>
    <source>
        <strain evidence="1">Sdau11-99</strain>
    </source>
</reference>
<dbReference type="Proteomes" id="UP000572817">
    <property type="component" value="Unassembled WGS sequence"/>
</dbReference>
<gene>
    <name evidence="1" type="ORF">GTA08_BOTSDO04807</name>
</gene>
<dbReference type="EMBL" id="WWBZ02000022">
    <property type="protein sequence ID" value="KAF4308583.1"/>
    <property type="molecule type" value="Genomic_DNA"/>
</dbReference>
<sequence length="180" mass="20660">MTQPGRIGSKIKEITLAYRSTNADDYEVYSRHRLNAKTIQPANVVTRTDVKLGQPNLYRQGVRMAVHLIECLRKMERLESIKYTHDSGRRSAQVPRVKKGGYVARSRHVLRLLENMPALTSLTLAGFGKRASSAPANEIFAHKFRFRLDELTLVAIVGFHIDNLINFREEHSIQRLYYHA</sequence>
<accession>A0A8H4J0P9</accession>
<dbReference type="AlphaFoldDB" id="A0A8H4J0P9"/>
<evidence type="ECO:0000313" key="1">
    <source>
        <dbReference type="EMBL" id="KAF4308583.1"/>
    </source>
</evidence>